<feature type="domain" description="EGF-like" evidence="7">
    <location>
        <begin position="201"/>
        <end position="239"/>
    </location>
</feature>
<dbReference type="SUPFAM" id="SSF49899">
    <property type="entry name" value="Concanavalin A-like lectins/glucanases"/>
    <property type="match status" value="3"/>
</dbReference>
<dbReference type="InterPro" id="IPR050372">
    <property type="entry name" value="Neurexin-related_CASP"/>
</dbReference>
<keyword evidence="5" id="KW-0732">Signal</keyword>
<dbReference type="KEGG" id="lak:106157390"/>
<feature type="domain" description="EGF-like" evidence="7">
    <location>
        <begin position="643"/>
        <end position="678"/>
    </location>
</feature>
<dbReference type="GeneID" id="106157390"/>
<feature type="compositionally biased region" description="Basic and acidic residues" evidence="4">
    <location>
        <begin position="125"/>
        <end position="144"/>
    </location>
</feature>
<feature type="disulfide bond" evidence="2">
    <location>
        <begin position="210"/>
        <end position="227"/>
    </location>
</feature>
<dbReference type="PROSITE" id="PS01186">
    <property type="entry name" value="EGF_2"/>
    <property type="match status" value="2"/>
</dbReference>
<dbReference type="CDD" id="cd00054">
    <property type="entry name" value="EGF_CA"/>
    <property type="match status" value="2"/>
</dbReference>
<feature type="domain" description="EGF-like" evidence="7">
    <location>
        <begin position="424"/>
        <end position="461"/>
    </location>
</feature>
<dbReference type="InterPro" id="IPR001791">
    <property type="entry name" value="Laminin_G"/>
</dbReference>
<feature type="disulfide bond" evidence="2">
    <location>
        <begin position="668"/>
        <end position="677"/>
    </location>
</feature>
<dbReference type="RefSeq" id="XP_013388479.1">
    <property type="nucleotide sequence ID" value="XM_013533025.1"/>
</dbReference>
<dbReference type="GO" id="GO:0016020">
    <property type="term" value="C:membrane"/>
    <property type="evidence" value="ECO:0007669"/>
    <property type="project" value="UniProtKB-SubCell"/>
</dbReference>
<feature type="chain" id="PRO_5010376894" evidence="5">
    <location>
        <begin position="18"/>
        <end position="866"/>
    </location>
</feature>
<feature type="disulfide bond" evidence="2">
    <location>
        <begin position="451"/>
        <end position="460"/>
    </location>
</feature>
<accession>A0A1S3HTU7</accession>
<dbReference type="Pfam" id="PF02210">
    <property type="entry name" value="Laminin_G_2"/>
    <property type="match status" value="1"/>
</dbReference>
<feature type="disulfide bond" evidence="2">
    <location>
        <begin position="229"/>
        <end position="238"/>
    </location>
</feature>
<dbReference type="SMART" id="SM00282">
    <property type="entry name" value="LamG"/>
    <property type="match status" value="3"/>
</dbReference>
<evidence type="ECO:0000256" key="5">
    <source>
        <dbReference type="SAM" id="SignalP"/>
    </source>
</evidence>
<dbReference type="Pfam" id="PF00054">
    <property type="entry name" value="Laminin_G_1"/>
    <property type="match status" value="2"/>
</dbReference>
<dbReference type="STRING" id="7574.A0A1S3HTU7"/>
<keyword evidence="8" id="KW-1185">Reference proteome</keyword>
<dbReference type="Proteomes" id="UP000085678">
    <property type="component" value="Unplaced"/>
</dbReference>
<evidence type="ECO:0000313" key="8">
    <source>
        <dbReference type="Proteomes" id="UP000085678"/>
    </source>
</evidence>
<dbReference type="Gene3D" id="2.10.25.10">
    <property type="entry name" value="Laminin"/>
    <property type="match status" value="4"/>
</dbReference>
<dbReference type="SUPFAM" id="SSF57196">
    <property type="entry name" value="EGF/Laminin"/>
    <property type="match status" value="1"/>
</dbReference>
<dbReference type="PANTHER" id="PTHR15036:SF85">
    <property type="entry name" value="SP2353, ISOFORM A"/>
    <property type="match status" value="1"/>
</dbReference>
<gene>
    <name evidence="9" type="primary">LOC106157390</name>
</gene>
<protein>
    <submittedName>
        <fullName evidence="9">Pikachurin</fullName>
    </submittedName>
</protein>
<dbReference type="SMART" id="SM00179">
    <property type="entry name" value="EGF_CA"/>
    <property type="match status" value="4"/>
</dbReference>
<dbReference type="AlphaFoldDB" id="A0A1S3HTU7"/>
<sequence length="866" mass="97075">MKVQIQLLLLTFAVTFGFDTFPVPKAVFQGSCDDVQVFCQQVCLNRYYGGYQCWCKDGYELNDDGITCREVSATHSVPAPNHTWYTIPQTHNVDTKYSTPSTLHTQTFTENQPQGREKETAKKAAKLSDSKHDIVQGDDPRPIADNRVPFSSQSDIKNEKSSDKYDDFDSSSSENIIMPVATHDKRHENSVLSRQTKAPAKYTSCNDLDCFNGGSCVPDVLRGGVRCQCRLGFDGDYCEQEMLVRYPKFMGTGYVSFPVLRRAFKEMTVTLEFRPDTQNGLLLFSGEHPDAHTDFFSVSLIDGYVEFRFDCGTGMAKIRTTSEVKLGKWNTVTVHRHEWDGSVQLNKGEQVRGRAQGLFSRITFRTPLFLGGYINTTHIGSRTGMYFGFIGCVKAMKINGKEFDFRKGAFIGDAMDGVDVAECSAHICRNSRCRNGGSCMADSPDTYTCLCPMMTAGKYCERSIEHIVVPQFTGHSFLQYEGIRRTALSYTEIELVFKATNKDGTLLYNGFTTDRRGDFISLTLVDGYLEYRFDLGTGPAIIRSSQPLPLNTWHTVKISRTGRDGVLEVNEQPAVQGLSQGAYTQLTLLQDLFIGGHRNYDDTSKYARVKQSFQGCIQKVVVNNKPLTLMEDYIDGINIDTCSHPCSTKPCENNGKCVPYKNFYTCNCPLGFTNTNCEETVYDDVTVPMFRGNSFLKYNDEETMKRIKGKKLDIKIRLKTSQSDGLILWSSEEHLSTISDYVAIGLRGGYVHFQYNLGSGEADIMVNTTRIDDGKWHRIHAKRLKQDGSLKVDDLSAQDGRSPGRFTQLNTNTQLFLGAVNDMAEKTLHKYTGGFVGCISHFTLATDYHVKFVAQASSGQNINQCS</sequence>
<feature type="compositionally biased region" description="Basic and acidic residues" evidence="4">
    <location>
        <begin position="156"/>
        <end position="167"/>
    </location>
</feature>
<evidence type="ECO:0000256" key="2">
    <source>
        <dbReference type="PROSITE-ProRule" id="PRU00076"/>
    </source>
</evidence>
<dbReference type="SMR" id="A0A1S3HTU7"/>
<dbReference type="PROSITE" id="PS50025">
    <property type="entry name" value="LAM_G_DOMAIN"/>
    <property type="match status" value="3"/>
</dbReference>
<dbReference type="PANTHER" id="PTHR15036">
    <property type="entry name" value="PIKACHURIN-LIKE PROTEIN"/>
    <property type="match status" value="1"/>
</dbReference>
<dbReference type="FunCoup" id="A0A1S3HTU7">
    <property type="interactions" value="19"/>
</dbReference>
<dbReference type="Pfam" id="PF00008">
    <property type="entry name" value="EGF"/>
    <property type="match status" value="2"/>
</dbReference>
<evidence type="ECO:0000256" key="3">
    <source>
        <dbReference type="PROSITE-ProRule" id="PRU00122"/>
    </source>
</evidence>
<dbReference type="GO" id="GO:0005509">
    <property type="term" value="F:calcium ion binding"/>
    <property type="evidence" value="ECO:0007669"/>
    <property type="project" value="InterPro"/>
</dbReference>
<feature type="domain" description="Laminin G" evidence="6">
    <location>
        <begin position="244"/>
        <end position="423"/>
    </location>
</feature>
<organism evidence="8 9">
    <name type="scientific">Lingula anatina</name>
    <name type="common">Brachiopod</name>
    <name type="synonym">Lingula unguis</name>
    <dbReference type="NCBI Taxonomy" id="7574"/>
    <lineage>
        <taxon>Eukaryota</taxon>
        <taxon>Metazoa</taxon>
        <taxon>Spiralia</taxon>
        <taxon>Lophotrochozoa</taxon>
        <taxon>Brachiopoda</taxon>
        <taxon>Linguliformea</taxon>
        <taxon>Lingulata</taxon>
        <taxon>Lingulida</taxon>
        <taxon>Linguloidea</taxon>
        <taxon>Lingulidae</taxon>
        <taxon>Lingula</taxon>
    </lineage>
</organism>
<dbReference type="PROSITE" id="PS00022">
    <property type="entry name" value="EGF_1"/>
    <property type="match status" value="2"/>
</dbReference>
<dbReference type="InterPro" id="IPR000742">
    <property type="entry name" value="EGF"/>
</dbReference>
<dbReference type="OrthoDB" id="10014052at2759"/>
<feature type="disulfide bond" evidence="3">
    <location>
        <begin position="838"/>
        <end position="865"/>
    </location>
</feature>
<feature type="region of interest" description="Disordered" evidence="4">
    <location>
        <begin position="125"/>
        <end position="170"/>
    </location>
</feature>
<evidence type="ECO:0000259" key="7">
    <source>
        <dbReference type="PROSITE" id="PS50026"/>
    </source>
</evidence>
<feature type="signal peptide" evidence="5">
    <location>
        <begin position="1"/>
        <end position="17"/>
    </location>
</feature>
<evidence type="ECO:0000313" key="9">
    <source>
        <dbReference type="RefSeq" id="XP_013388479.1"/>
    </source>
</evidence>
<evidence type="ECO:0000259" key="6">
    <source>
        <dbReference type="PROSITE" id="PS50025"/>
    </source>
</evidence>
<keyword evidence="1 2" id="KW-1015">Disulfide bond</keyword>
<dbReference type="InParanoid" id="A0A1S3HTU7"/>
<dbReference type="PROSITE" id="PS50026">
    <property type="entry name" value="EGF_3"/>
    <property type="match status" value="3"/>
</dbReference>
<feature type="domain" description="Laminin G" evidence="6">
    <location>
        <begin position="467"/>
        <end position="646"/>
    </location>
</feature>
<name>A0A1S3HTU7_LINAN</name>
<reference evidence="9" key="2">
    <citation type="submission" date="2025-08" db="UniProtKB">
        <authorList>
            <consortium name="RefSeq"/>
        </authorList>
    </citation>
    <scope>IDENTIFICATION</scope>
</reference>
<dbReference type="SMART" id="SM00181">
    <property type="entry name" value="EGF"/>
    <property type="match status" value="4"/>
</dbReference>
<dbReference type="InterPro" id="IPR013320">
    <property type="entry name" value="ConA-like_dom_sf"/>
</dbReference>
<evidence type="ECO:0000256" key="4">
    <source>
        <dbReference type="SAM" id="MobiDB-lite"/>
    </source>
</evidence>
<comment type="caution">
    <text evidence="2">Lacks conserved residue(s) required for the propagation of feature annotation.</text>
</comment>
<proteinExistence type="predicted"/>
<dbReference type="Gene3D" id="2.60.120.200">
    <property type="match status" value="3"/>
</dbReference>
<dbReference type="CDD" id="cd00110">
    <property type="entry name" value="LamG"/>
    <property type="match status" value="3"/>
</dbReference>
<feature type="domain" description="Laminin G" evidence="6">
    <location>
        <begin position="685"/>
        <end position="865"/>
    </location>
</feature>
<dbReference type="InterPro" id="IPR001881">
    <property type="entry name" value="EGF-like_Ca-bd_dom"/>
</dbReference>
<reference evidence="9" key="1">
    <citation type="journal article" date="2015" name="Nat. Commun.">
        <title>The Lingula genome provides insights into brachiopod evolution and the origin of phosphate biomineralization.</title>
        <authorList>
            <person name="Luo Y.J."/>
            <person name="Takeuchi T."/>
            <person name="Koyanagi R."/>
            <person name="Yamada L."/>
            <person name="Kanda M."/>
            <person name="Khalturina M."/>
            <person name="Fujie M."/>
            <person name="Yamasaki S.I."/>
            <person name="Endo K."/>
            <person name="Satoh N."/>
        </authorList>
    </citation>
    <scope>NUCLEOTIDE SEQUENCE</scope>
</reference>
<evidence type="ECO:0000256" key="1">
    <source>
        <dbReference type="ARBA" id="ARBA00023157"/>
    </source>
</evidence>
<keyword evidence="2" id="KW-0245">EGF-like domain</keyword>